<keyword evidence="3" id="KW-1185">Reference proteome</keyword>
<name>A0A4R5AT01_9ACTN</name>
<sequence>MDQMARAGDLKGELVSFAMSDRFGAVLEGLVLDAFPDGVVDDEGVFAGVIEDFLFNHRLESGSRVVERFVAERRDLDDSDRALLLGWVDNVQGMFEITEPYGTDGVIAFNHVDELTYRVRSNMGAEGVELLTPGTIVIGGIVPVGDEWMISGSPMAFSADQADEVLAGLPELVLNFPARVFRNPDKLTQARELQAQQREAFIDLHGGDLIVVAGDQVNKALMAFYRHVYEKAGSKAGPWTEPDLPPLPEEWTSADSIALIYDAEDGLGFYVDYTTAQQAFADPDLIRRRLHREVVSAYLREEGISPVPIRRLAAEAGPDAASSLFRKLLKKPGFSWERDGEPLLRRYKADWYASPPLPRVTPTSPALSRRFRDANHP</sequence>
<protein>
    <submittedName>
        <fullName evidence="2">Uncharacterized protein</fullName>
    </submittedName>
</protein>
<dbReference type="Proteomes" id="UP000295578">
    <property type="component" value="Unassembled WGS sequence"/>
</dbReference>
<accession>A0A4R5AT01</accession>
<proteinExistence type="predicted"/>
<dbReference type="OrthoDB" id="3507935at2"/>
<evidence type="ECO:0000313" key="2">
    <source>
        <dbReference type="EMBL" id="TDD74234.1"/>
    </source>
</evidence>
<dbReference type="EMBL" id="SMKY01000172">
    <property type="protein sequence ID" value="TDD74234.1"/>
    <property type="molecule type" value="Genomic_DNA"/>
</dbReference>
<dbReference type="AlphaFoldDB" id="A0A4R5AT01"/>
<reference evidence="2 3" key="1">
    <citation type="submission" date="2019-03" db="EMBL/GenBank/DDBJ databases">
        <title>Draft genome sequences of novel Actinobacteria.</title>
        <authorList>
            <person name="Sahin N."/>
            <person name="Ay H."/>
            <person name="Saygin H."/>
        </authorList>
    </citation>
    <scope>NUCLEOTIDE SEQUENCE [LARGE SCALE GENOMIC DNA]</scope>
    <source>
        <strain evidence="2 3">DSM 45941</strain>
    </source>
</reference>
<evidence type="ECO:0000256" key="1">
    <source>
        <dbReference type="SAM" id="MobiDB-lite"/>
    </source>
</evidence>
<comment type="caution">
    <text evidence="2">The sequence shown here is derived from an EMBL/GenBank/DDBJ whole genome shotgun (WGS) entry which is preliminary data.</text>
</comment>
<organism evidence="2 3">
    <name type="scientific">Actinomadura darangshiensis</name>
    <dbReference type="NCBI Taxonomy" id="705336"/>
    <lineage>
        <taxon>Bacteria</taxon>
        <taxon>Bacillati</taxon>
        <taxon>Actinomycetota</taxon>
        <taxon>Actinomycetes</taxon>
        <taxon>Streptosporangiales</taxon>
        <taxon>Thermomonosporaceae</taxon>
        <taxon>Actinomadura</taxon>
    </lineage>
</organism>
<dbReference type="RefSeq" id="WP_132200836.1">
    <property type="nucleotide sequence ID" value="NZ_SMKY01000172.1"/>
</dbReference>
<gene>
    <name evidence="2" type="ORF">E1293_29900</name>
</gene>
<evidence type="ECO:0000313" key="3">
    <source>
        <dbReference type="Proteomes" id="UP000295578"/>
    </source>
</evidence>
<feature type="region of interest" description="Disordered" evidence="1">
    <location>
        <begin position="353"/>
        <end position="377"/>
    </location>
</feature>